<keyword evidence="14" id="KW-1185">Reference proteome</keyword>
<comment type="caution">
    <text evidence="13">The sequence shown here is derived from an EMBL/GenBank/DDBJ whole genome shotgun (WGS) entry which is preliminary data.</text>
</comment>
<dbReference type="HAMAP" id="MF_00061">
    <property type="entry name" value="IspE"/>
    <property type="match status" value="1"/>
</dbReference>
<evidence type="ECO:0000313" key="14">
    <source>
        <dbReference type="Proteomes" id="UP000269923"/>
    </source>
</evidence>
<dbReference type="InterPro" id="IPR013750">
    <property type="entry name" value="GHMP_kinase_C_dom"/>
</dbReference>
<dbReference type="PANTHER" id="PTHR43527">
    <property type="entry name" value="4-DIPHOSPHOCYTIDYL-2-C-METHYL-D-ERYTHRITOL KINASE, CHLOROPLASTIC"/>
    <property type="match status" value="1"/>
</dbReference>
<dbReference type="InterPro" id="IPR006204">
    <property type="entry name" value="GHMP_kinase_N_dom"/>
</dbReference>
<reference evidence="13 14" key="1">
    <citation type="submission" date="2018-11" db="EMBL/GenBank/DDBJ databases">
        <title>Genomes From Bacteria Associated with the Canine Oral Cavity: a Test Case for Automated Genome-Based Taxonomic Assignment.</title>
        <authorList>
            <person name="Coil D.A."/>
            <person name="Jospin G."/>
            <person name="Darling A.E."/>
            <person name="Wallis C."/>
            <person name="Davis I.J."/>
            <person name="Harris S."/>
            <person name="Eisen J.A."/>
            <person name="Holcombe L.J."/>
            <person name="O'Flynn C."/>
        </authorList>
    </citation>
    <scope>NUCLEOTIDE SEQUENCE [LARGE SCALE GENOMIC DNA]</scope>
    <source>
        <strain evidence="13 14">COT-280</strain>
    </source>
</reference>
<keyword evidence="8 10" id="KW-0414">Isoprene biosynthesis</keyword>
<evidence type="ECO:0000256" key="6">
    <source>
        <dbReference type="ARBA" id="ARBA00022777"/>
    </source>
</evidence>
<dbReference type="Gene3D" id="3.30.70.890">
    <property type="entry name" value="GHMP kinase, C-terminal domain"/>
    <property type="match status" value="1"/>
</dbReference>
<feature type="active site" evidence="10">
    <location>
        <position position="140"/>
    </location>
</feature>
<dbReference type="PIRSF" id="PIRSF010376">
    <property type="entry name" value="IspE"/>
    <property type="match status" value="1"/>
</dbReference>
<evidence type="ECO:0000259" key="11">
    <source>
        <dbReference type="Pfam" id="PF00288"/>
    </source>
</evidence>
<keyword evidence="4 10" id="KW-0808">Transferase</keyword>
<dbReference type="OrthoDB" id="9809438at2"/>
<dbReference type="Proteomes" id="UP000269923">
    <property type="component" value="Unassembled WGS sequence"/>
</dbReference>
<comment type="catalytic activity">
    <reaction evidence="10">
        <text>4-CDP-2-C-methyl-D-erythritol + ATP = 4-CDP-2-C-methyl-D-erythritol 2-phosphate + ADP + H(+)</text>
        <dbReference type="Rhea" id="RHEA:18437"/>
        <dbReference type="ChEBI" id="CHEBI:15378"/>
        <dbReference type="ChEBI" id="CHEBI:30616"/>
        <dbReference type="ChEBI" id="CHEBI:57823"/>
        <dbReference type="ChEBI" id="CHEBI:57919"/>
        <dbReference type="ChEBI" id="CHEBI:456216"/>
        <dbReference type="EC" id="2.7.1.148"/>
    </reaction>
</comment>
<feature type="domain" description="GHMP kinase C-terminal" evidence="12">
    <location>
        <begin position="211"/>
        <end position="263"/>
    </location>
</feature>
<dbReference type="GO" id="GO:0019288">
    <property type="term" value="P:isopentenyl diphosphate biosynthetic process, methylerythritol 4-phosphate pathway"/>
    <property type="evidence" value="ECO:0007669"/>
    <property type="project" value="UniProtKB-UniRule"/>
</dbReference>
<dbReference type="UniPathway" id="UPA00056">
    <property type="reaction ID" value="UER00094"/>
</dbReference>
<dbReference type="EMBL" id="RQYC01000008">
    <property type="protein sequence ID" value="RRD90055.1"/>
    <property type="molecule type" value="Genomic_DNA"/>
</dbReference>
<dbReference type="GO" id="GO:0050515">
    <property type="term" value="F:4-(cytidine 5'-diphospho)-2-C-methyl-D-erythritol kinase activity"/>
    <property type="evidence" value="ECO:0007669"/>
    <property type="project" value="UniProtKB-UniRule"/>
</dbReference>
<feature type="domain" description="GHMP kinase N-terminal" evidence="11">
    <location>
        <begin position="71"/>
        <end position="147"/>
    </location>
</feature>
<keyword evidence="6 10" id="KW-0418">Kinase</keyword>
<evidence type="ECO:0000256" key="4">
    <source>
        <dbReference type="ARBA" id="ARBA00022679"/>
    </source>
</evidence>
<dbReference type="NCBIfam" id="TIGR00154">
    <property type="entry name" value="ispE"/>
    <property type="match status" value="1"/>
</dbReference>
<dbReference type="Pfam" id="PF00288">
    <property type="entry name" value="GHMP_kinases_N"/>
    <property type="match status" value="1"/>
</dbReference>
<keyword evidence="5 10" id="KW-0547">Nucleotide-binding</keyword>
<dbReference type="GO" id="GO:0005524">
    <property type="term" value="F:ATP binding"/>
    <property type="evidence" value="ECO:0007669"/>
    <property type="project" value="UniProtKB-UniRule"/>
</dbReference>
<keyword evidence="7 10" id="KW-0067">ATP-binding</keyword>
<evidence type="ECO:0000259" key="12">
    <source>
        <dbReference type="Pfam" id="PF08544"/>
    </source>
</evidence>
<dbReference type="Gene3D" id="3.30.230.10">
    <property type="match status" value="1"/>
</dbReference>
<feature type="active site" evidence="10">
    <location>
        <position position="14"/>
    </location>
</feature>
<dbReference type="RefSeq" id="WP_124794895.1">
    <property type="nucleotide sequence ID" value="NZ_RQYC01000008.1"/>
</dbReference>
<protein>
    <recommendedName>
        <fullName evidence="3 10">4-diphosphocytidyl-2-C-methyl-D-erythritol kinase</fullName>
        <shortName evidence="10">CMK</shortName>
        <ecNumber evidence="2 10">2.7.1.148</ecNumber>
    </recommendedName>
    <alternativeName>
        <fullName evidence="9 10">4-(cytidine-5'-diphospho)-2-C-methyl-D-erythritol kinase</fullName>
    </alternativeName>
</protein>
<proteinExistence type="inferred from homology"/>
<evidence type="ECO:0000256" key="3">
    <source>
        <dbReference type="ARBA" id="ARBA00017473"/>
    </source>
</evidence>
<dbReference type="InterPro" id="IPR020568">
    <property type="entry name" value="Ribosomal_Su5_D2-typ_SF"/>
</dbReference>
<dbReference type="SUPFAM" id="SSF55060">
    <property type="entry name" value="GHMP Kinase, C-terminal domain"/>
    <property type="match status" value="1"/>
</dbReference>
<comment type="similarity">
    <text evidence="1 10">Belongs to the GHMP kinase family. IspE subfamily.</text>
</comment>
<gene>
    <name evidence="10" type="primary">ispE</name>
    <name evidence="13" type="ORF">EII21_06415</name>
</gene>
<dbReference type="STRING" id="1121352.GCA_000620925_00023"/>
<evidence type="ECO:0000256" key="5">
    <source>
        <dbReference type="ARBA" id="ARBA00022741"/>
    </source>
</evidence>
<dbReference type="Pfam" id="PF08544">
    <property type="entry name" value="GHMP_kinases_C"/>
    <property type="match status" value="1"/>
</dbReference>
<dbReference type="AlphaFoldDB" id="A0A3P2A519"/>
<evidence type="ECO:0000256" key="10">
    <source>
        <dbReference type="HAMAP-Rule" id="MF_00061"/>
    </source>
</evidence>
<evidence type="ECO:0000256" key="8">
    <source>
        <dbReference type="ARBA" id="ARBA00023229"/>
    </source>
</evidence>
<dbReference type="GO" id="GO:0016114">
    <property type="term" value="P:terpenoid biosynthetic process"/>
    <property type="evidence" value="ECO:0007669"/>
    <property type="project" value="UniProtKB-UniRule"/>
</dbReference>
<dbReference type="InterPro" id="IPR004424">
    <property type="entry name" value="IspE"/>
</dbReference>
<dbReference type="InterPro" id="IPR014721">
    <property type="entry name" value="Ribsml_uS5_D2-typ_fold_subgr"/>
</dbReference>
<organism evidence="13 14">
    <name type="scientific">Conchiformibius steedae</name>
    <dbReference type="NCBI Taxonomy" id="153493"/>
    <lineage>
        <taxon>Bacteria</taxon>
        <taxon>Pseudomonadati</taxon>
        <taxon>Pseudomonadota</taxon>
        <taxon>Betaproteobacteria</taxon>
        <taxon>Neisseriales</taxon>
        <taxon>Neisseriaceae</taxon>
        <taxon>Conchiformibius</taxon>
    </lineage>
</organism>
<name>A0A3P2A519_9NEIS</name>
<dbReference type="PANTHER" id="PTHR43527:SF2">
    <property type="entry name" value="4-DIPHOSPHOCYTIDYL-2-C-METHYL-D-ERYTHRITOL KINASE, CHLOROPLASTIC"/>
    <property type="match status" value="1"/>
</dbReference>
<feature type="binding site" evidence="10">
    <location>
        <begin position="98"/>
        <end position="108"/>
    </location>
    <ligand>
        <name>ATP</name>
        <dbReference type="ChEBI" id="CHEBI:30616"/>
    </ligand>
</feature>
<comment type="function">
    <text evidence="10">Catalyzes the phosphorylation of the position 2 hydroxy group of 4-diphosphocytidyl-2C-methyl-D-erythritol.</text>
</comment>
<evidence type="ECO:0000256" key="9">
    <source>
        <dbReference type="ARBA" id="ARBA00032554"/>
    </source>
</evidence>
<evidence type="ECO:0000256" key="7">
    <source>
        <dbReference type="ARBA" id="ARBA00022840"/>
    </source>
</evidence>
<evidence type="ECO:0000256" key="2">
    <source>
        <dbReference type="ARBA" id="ARBA00012052"/>
    </source>
</evidence>
<sequence>MIPEHITAYPAPAKLNLDLRIVGRRADGYHLLESIFILIDWCDRIGIAPRTDGQIVLHTPLNGVAPEQDLSVRAARALQAHAPNSACGADIWLDKHIPMGGGLGGGSSDAATVLTVLNHIWQCGLPAEQLAEIGLNLGADVPFFLFGESALVRGIGEQLQTIDVPEQWFVVVRPDCHVATAAVFAHPDLPRNSPSHPVADYIARQPFHNDMQDVVCQHYPQVGEALRLLSAHGEARMTGSGACVFVVVANRAAGEAVCAALPNSLTARCVKSLPQHPLREII</sequence>
<comment type="pathway">
    <text evidence="10">Isoprenoid biosynthesis; isopentenyl diphosphate biosynthesis via DXP pathway; isopentenyl diphosphate from 1-deoxy-D-xylulose 5-phosphate: step 3/6.</text>
</comment>
<evidence type="ECO:0000313" key="13">
    <source>
        <dbReference type="EMBL" id="RRD90055.1"/>
    </source>
</evidence>
<dbReference type="EC" id="2.7.1.148" evidence="2 10"/>
<evidence type="ECO:0000256" key="1">
    <source>
        <dbReference type="ARBA" id="ARBA00009684"/>
    </source>
</evidence>
<dbReference type="SUPFAM" id="SSF54211">
    <property type="entry name" value="Ribosomal protein S5 domain 2-like"/>
    <property type="match status" value="1"/>
</dbReference>
<accession>A0A3P2A519</accession>
<dbReference type="InterPro" id="IPR036554">
    <property type="entry name" value="GHMP_kinase_C_sf"/>
</dbReference>